<gene>
    <name evidence="2" type="ORF">GCM10022216_20060</name>
</gene>
<name>A0ABP7YSM6_9SPHI</name>
<dbReference type="Gene3D" id="3.40.630.30">
    <property type="match status" value="1"/>
</dbReference>
<organism evidence="2 3">
    <name type="scientific">Sphingobacterium kyonggiense</name>
    <dbReference type="NCBI Taxonomy" id="714075"/>
    <lineage>
        <taxon>Bacteria</taxon>
        <taxon>Pseudomonadati</taxon>
        <taxon>Bacteroidota</taxon>
        <taxon>Sphingobacteriia</taxon>
        <taxon>Sphingobacteriales</taxon>
        <taxon>Sphingobacteriaceae</taxon>
        <taxon>Sphingobacterium</taxon>
    </lineage>
</organism>
<protein>
    <submittedName>
        <fullName evidence="2">GNAT family N-acetyltransferase</fullName>
    </submittedName>
</protein>
<dbReference type="InterPro" id="IPR000182">
    <property type="entry name" value="GNAT_dom"/>
</dbReference>
<dbReference type="PROSITE" id="PS51186">
    <property type="entry name" value="GNAT"/>
    <property type="match status" value="1"/>
</dbReference>
<evidence type="ECO:0000313" key="2">
    <source>
        <dbReference type="EMBL" id="GAA4140738.1"/>
    </source>
</evidence>
<evidence type="ECO:0000259" key="1">
    <source>
        <dbReference type="PROSITE" id="PS51186"/>
    </source>
</evidence>
<dbReference type="Proteomes" id="UP001500101">
    <property type="component" value="Unassembled WGS sequence"/>
</dbReference>
<dbReference type="PANTHER" id="PTHR43415:SF5">
    <property type="entry name" value="ACETYLTRANSFERASE"/>
    <property type="match status" value="1"/>
</dbReference>
<keyword evidence="3" id="KW-1185">Reference proteome</keyword>
<feature type="domain" description="N-acetyltransferase" evidence="1">
    <location>
        <begin position="2"/>
        <end position="163"/>
    </location>
</feature>
<dbReference type="SUPFAM" id="SSF55729">
    <property type="entry name" value="Acyl-CoA N-acyltransferases (Nat)"/>
    <property type="match status" value="1"/>
</dbReference>
<reference evidence="3" key="1">
    <citation type="journal article" date="2019" name="Int. J. Syst. Evol. Microbiol.">
        <title>The Global Catalogue of Microorganisms (GCM) 10K type strain sequencing project: providing services to taxonomists for standard genome sequencing and annotation.</title>
        <authorList>
            <consortium name="The Broad Institute Genomics Platform"/>
            <consortium name="The Broad Institute Genome Sequencing Center for Infectious Disease"/>
            <person name="Wu L."/>
            <person name="Ma J."/>
        </authorList>
    </citation>
    <scope>NUCLEOTIDE SEQUENCE [LARGE SCALE GENOMIC DNA]</scope>
    <source>
        <strain evidence="3">JCM 16704</strain>
    </source>
</reference>
<dbReference type="InterPro" id="IPR016181">
    <property type="entry name" value="Acyl_CoA_acyltransferase"/>
</dbReference>
<accession>A0ABP7YSM6</accession>
<sequence length="172" mass="20234">MITLKKFTSKDFTQLIQWVDSPKLLIQFAGPNFNFPLNEEQLKQHLKLPNRRHFVIYDSSRDQPIGHAEIQKIATETGLICRVILGNPTDRGKGLGKILISELCHYGFETCHFKSMELNVYEWNINAIKCYESVGFKVIESQEHLVKYNNEQWRIVRMHLDNKNFKSYLKTF</sequence>
<evidence type="ECO:0000313" key="3">
    <source>
        <dbReference type="Proteomes" id="UP001500101"/>
    </source>
</evidence>
<dbReference type="RefSeq" id="WP_344674569.1">
    <property type="nucleotide sequence ID" value="NZ_BAAAZI010000008.1"/>
</dbReference>
<dbReference type="EMBL" id="BAAAZI010000008">
    <property type="protein sequence ID" value="GAA4140738.1"/>
    <property type="molecule type" value="Genomic_DNA"/>
</dbReference>
<dbReference type="PANTHER" id="PTHR43415">
    <property type="entry name" value="SPERMIDINE N(1)-ACETYLTRANSFERASE"/>
    <property type="match status" value="1"/>
</dbReference>
<dbReference type="Pfam" id="PF00583">
    <property type="entry name" value="Acetyltransf_1"/>
    <property type="match status" value="1"/>
</dbReference>
<proteinExistence type="predicted"/>
<comment type="caution">
    <text evidence="2">The sequence shown here is derived from an EMBL/GenBank/DDBJ whole genome shotgun (WGS) entry which is preliminary data.</text>
</comment>